<dbReference type="Proteomes" id="UP001234343">
    <property type="component" value="Unassembled WGS sequence"/>
</dbReference>
<keyword evidence="2" id="KW-0328">Glycosyltransferase</keyword>
<proteinExistence type="predicted"/>
<dbReference type="PANTHER" id="PTHR45947:SF3">
    <property type="entry name" value="SULFOQUINOVOSYL TRANSFERASE SQD2"/>
    <property type="match status" value="1"/>
</dbReference>
<protein>
    <submittedName>
        <fullName evidence="2">Glycosyltransferase</fullName>
        <ecNumber evidence="2">2.4.-.-</ecNumber>
    </submittedName>
</protein>
<dbReference type="Gene3D" id="3.40.50.2000">
    <property type="entry name" value="Glycogen Phosphorylase B"/>
    <property type="match status" value="2"/>
</dbReference>
<feature type="domain" description="Glycosyl transferase family 1" evidence="1">
    <location>
        <begin position="288"/>
        <end position="454"/>
    </location>
</feature>
<sequence>MKILIIGDNPAIVGGVCNYTRPLFQELGKEKSIEVAYLYSSSRVKPDYTFYAKTQIVPDTEQLFENVFKLINSANLDQNYENLALDIASKKNDRAFESFIQMFKPDVVHINENIGFSSNIINIAKREGAKVVYSVHEYWALCPKRVMVDFNNRVCEGPSNLSKCTHCIEQRMENYSSFHRKTVFHMERNLPGLIGAVRRQKAKFTKTNAVNKAQRLQFGESKFPTNAENKKLYEQLSKRLSSNIEALNNTDVIIGVSSDVKAHLVKYGVYSEKIIVQHIGSAIAGNKIKHDKQIDPSNIKIGYIGGVSFYKGVHQLIEAYLGLSAEYQSRSSLEIFGGFSPSYKLALDEAFDVDNHDSITIHGRYKPSELIGITNSIDLSVLPSLCADTAPQTIFESFNSGLPIIAPSIGGFSDFVKDGVNGLIYEGESVTSLREKLAAIISEPELLQKFSMNIPETKSIQENTVELLKLYSELVEKD</sequence>
<keyword evidence="3" id="KW-1185">Reference proteome</keyword>
<evidence type="ECO:0000313" key="2">
    <source>
        <dbReference type="EMBL" id="MDM7861973.1"/>
    </source>
</evidence>
<gene>
    <name evidence="2" type="ORF">QTP81_15320</name>
</gene>
<dbReference type="EMBL" id="JAUCBP010000012">
    <property type="protein sequence ID" value="MDM7861973.1"/>
    <property type="molecule type" value="Genomic_DNA"/>
</dbReference>
<keyword evidence="2" id="KW-0808">Transferase</keyword>
<evidence type="ECO:0000259" key="1">
    <source>
        <dbReference type="Pfam" id="PF00534"/>
    </source>
</evidence>
<dbReference type="InterPro" id="IPR050194">
    <property type="entry name" value="Glycosyltransferase_grp1"/>
</dbReference>
<evidence type="ECO:0000313" key="3">
    <source>
        <dbReference type="Proteomes" id="UP001234343"/>
    </source>
</evidence>
<comment type="caution">
    <text evidence="2">The sequence shown here is derived from an EMBL/GenBank/DDBJ whole genome shotgun (WGS) entry which is preliminary data.</text>
</comment>
<accession>A0ABT7T0K2</accession>
<dbReference type="Pfam" id="PF00534">
    <property type="entry name" value="Glycos_transf_1"/>
    <property type="match status" value="1"/>
</dbReference>
<name>A0ABT7T0K2_9ALTE</name>
<dbReference type="EC" id="2.4.-.-" evidence="2"/>
<organism evidence="2 3">
    <name type="scientific">Alteromonas arenosi</name>
    <dbReference type="NCBI Taxonomy" id="3055817"/>
    <lineage>
        <taxon>Bacteria</taxon>
        <taxon>Pseudomonadati</taxon>
        <taxon>Pseudomonadota</taxon>
        <taxon>Gammaproteobacteria</taxon>
        <taxon>Alteromonadales</taxon>
        <taxon>Alteromonadaceae</taxon>
        <taxon>Alteromonas/Salinimonas group</taxon>
        <taxon>Alteromonas</taxon>
    </lineage>
</organism>
<dbReference type="GO" id="GO:0016757">
    <property type="term" value="F:glycosyltransferase activity"/>
    <property type="evidence" value="ECO:0007669"/>
    <property type="project" value="UniProtKB-KW"/>
</dbReference>
<dbReference type="InterPro" id="IPR001296">
    <property type="entry name" value="Glyco_trans_1"/>
</dbReference>
<dbReference type="RefSeq" id="WP_289366684.1">
    <property type="nucleotide sequence ID" value="NZ_JAUCBP010000012.1"/>
</dbReference>
<dbReference type="SUPFAM" id="SSF53756">
    <property type="entry name" value="UDP-Glycosyltransferase/glycogen phosphorylase"/>
    <property type="match status" value="1"/>
</dbReference>
<reference evidence="2 3" key="1">
    <citation type="submission" date="2023-06" db="EMBL/GenBank/DDBJ databases">
        <title>Alteromonas sp. ASW11-36 isolated from intertidal sand.</title>
        <authorList>
            <person name="Li Y."/>
        </authorList>
    </citation>
    <scope>NUCLEOTIDE SEQUENCE [LARGE SCALE GENOMIC DNA]</scope>
    <source>
        <strain evidence="2 3">ASW11-36</strain>
    </source>
</reference>
<dbReference type="PANTHER" id="PTHR45947">
    <property type="entry name" value="SULFOQUINOVOSYL TRANSFERASE SQD2"/>
    <property type="match status" value="1"/>
</dbReference>